<dbReference type="Pfam" id="PF08585">
    <property type="entry name" value="RMI1_N_C"/>
    <property type="match status" value="1"/>
</dbReference>
<dbReference type="SMR" id="A2DDQ4"/>
<evidence type="ECO:0000256" key="2">
    <source>
        <dbReference type="ARBA" id="ARBA00018987"/>
    </source>
</evidence>
<dbReference type="Proteomes" id="UP000001542">
    <property type="component" value="Unassembled WGS sequence"/>
</dbReference>
<evidence type="ECO:0000256" key="1">
    <source>
        <dbReference type="ARBA" id="ARBA00006395"/>
    </source>
</evidence>
<name>A2DDQ4_TRIV3</name>
<proteinExistence type="inferred from homology"/>
<organism evidence="5 6">
    <name type="scientific">Trichomonas vaginalis (strain ATCC PRA-98 / G3)</name>
    <dbReference type="NCBI Taxonomy" id="412133"/>
    <lineage>
        <taxon>Eukaryota</taxon>
        <taxon>Metamonada</taxon>
        <taxon>Parabasalia</taxon>
        <taxon>Trichomonadida</taxon>
        <taxon>Trichomonadidae</taxon>
        <taxon>Trichomonas</taxon>
    </lineage>
</organism>
<accession>A2DDQ4</accession>
<dbReference type="VEuPathDB" id="TrichDB:TVAGG3_0999110"/>
<dbReference type="PANTHER" id="PTHR14790:SF15">
    <property type="entry name" value="RECQ-MEDIATED GENOME INSTABILITY PROTEIN 1"/>
    <property type="match status" value="1"/>
</dbReference>
<dbReference type="EMBL" id="DS113190">
    <property type="protein sequence ID" value="EAY21430.1"/>
    <property type="molecule type" value="Genomic_DNA"/>
</dbReference>
<dbReference type="VEuPathDB" id="TrichDB:TVAG_198690"/>
<sequence length="418" mass="47183">MREGINLKASWLQELIANGVATYEQIKILFLQSNLENSVETNNEFTQFKNPKVTISQDCVVQVEEVVDISLPSAERIEFRQNPQGTLKLLLRSGEYQFIGIEKEKFNTNQLNTFTQPGTKIRIKSGTQMRYGVLFLTSQNFDIIGGICKELIDKRKYIYTTGQNTSAAQNNRQPQPNTAPNRQPPPSNIPSRESVLPPQSSPPPDPDPIEELSDDPPPQPQSSPIQKKILQPNSAIEKSPKSGFELSSDDEDIDFDLSDSQNPSPTKPNPKPIEKAEEHEVYVSQPNYTPKYVNQTKIFSIDELQKAEMQAGNAYLVNAKVVSMQHIFISNNKLNTKAVIENEGTRMSVNVSNITLLRLLEVNSPQEYMAMDDSMIEEKRDMCAQNLLYLSPPLLIVDQGEVVNGLHYELYDYIESLF</sequence>
<feature type="region of interest" description="Disordered" evidence="3">
    <location>
        <begin position="164"/>
        <end position="276"/>
    </location>
</feature>
<dbReference type="OrthoDB" id="341511at2759"/>
<dbReference type="PANTHER" id="PTHR14790">
    <property type="entry name" value="RECQ-MEDIATED GENOME INSTABILITY PROTEIN 1 RMI1"/>
    <property type="match status" value="1"/>
</dbReference>
<dbReference type="GO" id="GO:0031422">
    <property type="term" value="C:RecQ family helicase-topoisomerase III complex"/>
    <property type="evidence" value="ECO:0000318"/>
    <property type="project" value="GO_Central"/>
</dbReference>
<dbReference type="AlphaFoldDB" id="A2DDQ4"/>
<protein>
    <recommendedName>
        <fullName evidence="2">RecQ-mediated genome instability protein 1</fullName>
    </recommendedName>
</protein>
<dbReference type="GO" id="GO:0016604">
    <property type="term" value="C:nuclear body"/>
    <property type="evidence" value="ECO:0000318"/>
    <property type="project" value="GO_Central"/>
</dbReference>
<dbReference type="GO" id="GO:0000724">
    <property type="term" value="P:double-strand break repair via homologous recombination"/>
    <property type="evidence" value="ECO:0000318"/>
    <property type="project" value="GO_Central"/>
</dbReference>
<dbReference type="InterPro" id="IPR013894">
    <property type="entry name" value="RMI1_OB"/>
</dbReference>
<feature type="compositionally biased region" description="Acidic residues" evidence="3">
    <location>
        <begin position="247"/>
        <end position="257"/>
    </location>
</feature>
<reference evidence="5" key="2">
    <citation type="journal article" date="2007" name="Science">
        <title>Draft genome sequence of the sexually transmitted pathogen Trichomonas vaginalis.</title>
        <authorList>
            <person name="Carlton J.M."/>
            <person name="Hirt R.P."/>
            <person name="Silva J.C."/>
            <person name="Delcher A.L."/>
            <person name="Schatz M."/>
            <person name="Zhao Q."/>
            <person name="Wortman J.R."/>
            <person name="Bidwell S.L."/>
            <person name="Alsmark U.C.M."/>
            <person name="Besteiro S."/>
            <person name="Sicheritz-Ponten T."/>
            <person name="Noel C.J."/>
            <person name="Dacks J.B."/>
            <person name="Foster P.G."/>
            <person name="Simillion C."/>
            <person name="Van de Peer Y."/>
            <person name="Miranda-Saavedra D."/>
            <person name="Barton G.J."/>
            <person name="Westrop G.D."/>
            <person name="Mueller S."/>
            <person name="Dessi D."/>
            <person name="Fiori P.L."/>
            <person name="Ren Q."/>
            <person name="Paulsen I."/>
            <person name="Zhang H."/>
            <person name="Bastida-Corcuera F.D."/>
            <person name="Simoes-Barbosa A."/>
            <person name="Brown M.T."/>
            <person name="Hayes R.D."/>
            <person name="Mukherjee M."/>
            <person name="Okumura C.Y."/>
            <person name="Schneider R."/>
            <person name="Smith A.J."/>
            <person name="Vanacova S."/>
            <person name="Villalvazo M."/>
            <person name="Haas B.J."/>
            <person name="Pertea M."/>
            <person name="Feldblyum T.V."/>
            <person name="Utterback T.R."/>
            <person name="Shu C.L."/>
            <person name="Osoegawa K."/>
            <person name="de Jong P.J."/>
            <person name="Hrdy I."/>
            <person name="Horvathova L."/>
            <person name="Zubacova Z."/>
            <person name="Dolezal P."/>
            <person name="Malik S.B."/>
            <person name="Logsdon J.M. Jr."/>
            <person name="Henze K."/>
            <person name="Gupta A."/>
            <person name="Wang C.C."/>
            <person name="Dunne R.L."/>
            <person name="Upcroft J.A."/>
            <person name="Upcroft P."/>
            <person name="White O."/>
            <person name="Salzberg S.L."/>
            <person name="Tang P."/>
            <person name="Chiu C.-H."/>
            <person name="Lee Y.-S."/>
            <person name="Embley T.M."/>
            <person name="Coombs G.H."/>
            <person name="Mottram J.C."/>
            <person name="Tachezy J."/>
            <person name="Fraser-Liggett C.M."/>
            <person name="Johnson P.J."/>
        </authorList>
    </citation>
    <scope>NUCLEOTIDE SEQUENCE [LARGE SCALE GENOMIC DNA]</scope>
    <source>
        <strain evidence="5">G3</strain>
    </source>
</reference>
<comment type="similarity">
    <text evidence="1">Belongs to the RMI1 family.</text>
</comment>
<dbReference type="RefSeq" id="XP_001582416.1">
    <property type="nucleotide sequence ID" value="XM_001582366.1"/>
</dbReference>
<dbReference type="InParanoid" id="A2DDQ4"/>
<evidence type="ECO:0000313" key="5">
    <source>
        <dbReference type="EMBL" id="EAY21430.1"/>
    </source>
</evidence>
<dbReference type="Gene3D" id="2.40.50.770">
    <property type="entry name" value="RecQ-mediated genome instability protein Rmi1, C-terminal domain"/>
    <property type="match status" value="1"/>
</dbReference>
<dbReference type="InterPro" id="IPR042470">
    <property type="entry name" value="RMI1_N_C_sf"/>
</dbReference>
<evidence type="ECO:0000259" key="4">
    <source>
        <dbReference type="Pfam" id="PF08585"/>
    </source>
</evidence>
<dbReference type="KEGG" id="tva:5466979"/>
<keyword evidence="6" id="KW-1185">Reference proteome</keyword>
<reference evidence="5" key="1">
    <citation type="submission" date="2006-10" db="EMBL/GenBank/DDBJ databases">
        <authorList>
            <person name="Amadeo P."/>
            <person name="Zhao Q."/>
            <person name="Wortman J."/>
            <person name="Fraser-Liggett C."/>
            <person name="Carlton J."/>
        </authorList>
    </citation>
    <scope>NUCLEOTIDE SEQUENCE</scope>
    <source>
        <strain evidence="5">G3</strain>
    </source>
</reference>
<feature type="domain" description="RecQ mediated genome instability protein 1 OB-fold" evidence="4">
    <location>
        <begin position="49"/>
        <end position="155"/>
    </location>
</feature>
<dbReference type="GO" id="GO:0000712">
    <property type="term" value="P:resolution of meiotic recombination intermediates"/>
    <property type="evidence" value="ECO:0000318"/>
    <property type="project" value="GO_Central"/>
</dbReference>
<feature type="compositionally biased region" description="Polar residues" evidence="3">
    <location>
        <begin position="164"/>
        <end position="181"/>
    </location>
</feature>
<dbReference type="SMART" id="SM01161">
    <property type="entry name" value="DUF1767"/>
    <property type="match status" value="1"/>
</dbReference>
<evidence type="ECO:0000256" key="3">
    <source>
        <dbReference type="SAM" id="MobiDB-lite"/>
    </source>
</evidence>
<evidence type="ECO:0000313" key="6">
    <source>
        <dbReference type="Proteomes" id="UP000001542"/>
    </source>
</evidence>
<gene>
    <name evidence="5" type="ORF">TVAG_198690</name>
</gene>